<dbReference type="Proteomes" id="UP000078541">
    <property type="component" value="Unassembled WGS sequence"/>
</dbReference>
<sequence>MANKLRNLWHVRKRMNWSFPVENPVPCSELCHSPAVIKTNKRKEACNLSQQRRRASLKICIATRRLRLETNLIPEFVGFTVYFNQDEYKGVPVPVTAKCDFALTDKFNLQGNIGAAGSIRRCRFDLLKDQSRL</sequence>
<dbReference type="AlphaFoldDB" id="A0A151K0D6"/>
<reference evidence="1 2" key="1">
    <citation type="submission" date="2016-03" db="EMBL/GenBank/DDBJ databases">
        <title>Trachymyrmex septentrionalis WGS genome.</title>
        <authorList>
            <person name="Nygaard S."/>
            <person name="Hu H."/>
            <person name="Boomsma J."/>
            <person name="Zhang G."/>
        </authorList>
    </citation>
    <scope>NUCLEOTIDE SEQUENCE [LARGE SCALE GENOMIC DNA]</scope>
    <source>
        <strain evidence="1">Tsep2-gDNA-1</strain>
        <tissue evidence="1">Whole body</tissue>
    </source>
</reference>
<gene>
    <name evidence="1" type="ORF">ALC56_02435</name>
</gene>
<name>A0A151K0D6_9HYME</name>
<evidence type="ECO:0000313" key="2">
    <source>
        <dbReference type="Proteomes" id="UP000078541"/>
    </source>
</evidence>
<protein>
    <submittedName>
        <fullName evidence="1">Uncharacterized protein</fullName>
    </submittedName>
</protein>
<keyword evidence="2" id="KW-1185">Reference proteome</keyword>
<evidence type="ECO:0000313" key="1">
    <source>
        <dbReference type="EMBL" id="KYN43127.1"/>
    </source>
</evidence>
<proteinExistence type="predicted"/>
<organism evidence="1 2">
    <name type="scientific">Trachymyrmex septentrionalis</name>
    <dbReference type="NCBI Taxonomy" id="34720"/>
    <lineage>
        <taxon>Eukaryota</taxon>
        <taxon>Metazoa</taxon>
        <taxon>Ecdysozoa</taxon>
        <taxon>Arthropoda</taxon>
        <taxon>Hexapoda</taxon>
        <taxon>Insecta</taxon>
        <taxon>Pterygota</taxon>
        <taxon>Neoptera</taxon>
        <taxon>Endopterygota</taxon>
        <taxon>Hymenoptera</taxon>
        <taxon>Apocrita</taxon>
        <taxon>Aculeata</taxon>
        <taxon>Formicoidea</taxon>
        <taxon>Formicidae</taxon>
        <taxon>Myrmicinae</taxon>
        <taxon>Trachymyrmex</taxon>
    </lineage>
</organism>
<dbReference type="EMBL" id="KQ981292">
    <property type="protein sequence ID" value="KYN43127.1"/>
    <property type="molecule type" value="Genomic_DNA"/>
</dbReference>
<accession>A0A151K0D6</accession>